<keyword evidence="3" id="KW-0548">Nucleotidyltransferase</keyword>
<dbReference type="SUPFAM" id="SSF56672">
    <property type="entry name" value="DNA/RNA polymerases"/>
    <property type="match status" value="1"/>
</dbReference>
<evidence type="ECO:0000313" key="5">
    <source>
        <dbReference type="Proteomes" id="UP000830687"/>
    </source>
</evidence>
<evidence type="ECO:0000256" key="1">
    <source>
        <dbReference type="ARBA" id="ARBA00022484"/>
    </source>
</evidence>
<evidence type="ECO:0000256" key="2">
    <source>
        <dbReference type="ARBA" id="ARBA00022679"/>
    </source>
</evidence>
<dbReference type="InterPro" id="IPR043502">
    <property type="entry name" value="DNA/RNA_pol_sf"/>
</dbReference>
<accession>A0ABX6FM85</accession>
<proteinExistence type="predicted"/>
<dbReference type="EMBL" id="MN532641">
    <property type="protein sequence ID" value="QGY72584.1"/>
    <property type="molecule type" value="Genomic_RNA"/>
</dbReference>
<dbReference type="GeneID" id="80538771"/>
<dbReference type="RefSeq" id="YP_010800249.1">
    <property type="nucleotide sequence ID" value="NC_076784.1"/>
</dbReference>
<keyword evidence="1" id="KW-0696">RNA-directed RNA polymerase</keyword>
<evidence type="ECO:0000313" key="4">
    <source>
        <dbReference type="EMBL" id="QGY72584.1"/>
    </source>
</evidence>
<protein>
    <submittedName>
        <fullName evidence="4">RNA dependent RNA polymerase</fullName>
    </submittedName>
</protein>
<dbReference type="Proteomes" id="UP000830687">
    <property type="component" value="Segment"/>
</dbReference>
<keyword evidence="2" id="KW-0808">Transferase</keyword>
<name>A0ABX6FM85_9VIRU</name>
<organism evidence="4 5">
    <name type="scientific">Plasmopara viticola lesion associated ourmia-like virus 54</name>
    <dbReference type="NCBI Taxonomy" id="2686525"/>
    <lineage>
        <taxon>Viruses</taxon>
        <taxon>Riboviria</taxon>
        <taxon>Orthornavirae</taxon>
        <taxon>Lenarviricota</taxon>
        <taxon>Miaviricetes</taxon>
        <taxon>Ourlivirales</taxon>
        <taxon>Botourmiaviridae</taxon>
        <taxon>Betabotoulivirus</taxon>
        <taxon>Betabotoulivirus zetaplasmoparae</taxon>
    </lineage>
</organism>
<keyword evidence="5" id="KW-1185">Reference proteome</keyword>
<sequence length="648" mass="74879">MVKVDLKRGSSRRACFAAERVVKNLYLTTSILKQEGIVNSIFTVDDGLVTCEGLQVRWKEWTEQQLLRKKEMSRSWWEASLSFKGCKKLFDEPCTRCDQRLAAAAKEKWAAKAFDCPRSTDPDVIRDIKSRVRNIMGPGWWEKREGKLENARVPDQQGCYELERKLGGTLSVPRWYEKPTGVLGTVREKYAVNLCRLGTAKTKGKLRVVTMQTARAKRILRPVHERAYDRISSFDWCVRGDVTKEHFLEVANDAKEGDLFFSGDYVSSTDNLHLDAVLAVVDVLCESLPDLEASVLKASFTEIKVRWKGGRKTVRRGSMMGNLCSFVVLCLLNRVALDRARQRVEQCGPDWRKCLINGDDCFFAGKMPLYEAWLEETAKVGFEINQEKTMVSKRFGELNSTVFDFSSERFVRKLSFGFLLSESVKLPAESMASEIFKLASQLSFPTASSFLTSFFCREAFRRAPIPTSSIPRRWRTWLVKKGWFRDALLSGTQDAVKEEERKLPFVLGPPLFEPTDFKERAITTLDNIFVVSQVVIWNRGLFAAPRSYRLHPPRLKREEQKKFRRILLRLGKKSPRRLWLKPTLDLVSERFPEWLQHCGTEKTVVDQKGLTWERKWLRSRRREIPPCLEGEWVPMRDLEDVYFLSMGN</sequence>
<evidence type="ECO:0000256" key="3">
    <source>
        <dbReference type="ARBA" id="ARBA00022695"/>
    </source>
</evidence>
<reference evidence="4 5" key="1">
    <citation type="journal article" date="2020" name="Virus Evol.">
        <title>Analysis of the virome associated to grapevine downy mildew lesions reveals new mycovirus lineages.</title>
        <authorList>
            <person name="Chiapello M."/>
            <person name="Rodriguez-Romero J."/>
            <person name="Ayllon M.A."/>
            <person name="Turina M."/>
        </authorList>
    </citation>
    <scope>NUCLEOTIDE SEQUENCE [LARGE SCALE GENOMIC DNA]</scope>
    <source>
        <strain evidence="4">DMS8_17200</strain>
    </source>
</reference>